<name>A0A7X0D409_9ACTN</name>
<comment type="caution">
    <text evidence="2">The sequence shown here is derived from an EMBL/GenBank/DDBJ whole genome shotgun (WGS) entry which is preliminary data.</text>
</comment>
<proteinExistence type="predicted"/>
<accession>A0A7X0D409</accession>
<dbReference type="RefSeq" id="WP_184073302.1">
    <property type="nucleotide sequence ID" value="NZ_JACHDS010000001.1"/>
</dbReference>
<dbReference type="PANTHER" id="PTHR36437">
    <property type="entry name" value="GLYOXALASE/BLEOMYCIN RESISTANCE PROTEIN/DIOXYGENASE"/>
    <property type="match status" value="1"/>
</dbReference>
<protein>
    <submittedName>
        <fullName evidence="2">Putative enzyme related to lactoylglutathione lyase</fullName>
    </submittedName>
</protein>
<dbReference type="Pfam" id="PF00903">
    <property type="entry name" value="Glyoxalase"/>
    <property type="match status" value="1"/>
</dbReference>
<sequence>MEWKLEVIPVPVTDVDRAKRFYTEDVGFACDADERLGDAYRMVQLTPPGSGCSIVIGDGMTEMNPGTLDGLQLCVGDIEAARAELVSRGVEVSPVQHYDTDTGELLDGPAEEWNRFVFFTDPDGNKWVVQESPRITG</sequence>
<dbReference type="PROSITE" id="PS51819">
    <property type="entry name" value="VOC"/>
    <property type="match status" value="1"/>
</dbReference>
<feature type="domain" description="VOC" evidence="1">
    <location>
        <begin position="4"/>
        <end position="132"/>
    </location>
</feature>
<dbReference type="EMBL" id="JACHDS010000001">
    <property type="protein sequence ID" value="MBB6170570.1"/>
    <property type="molecule type" value="Genomic_DNA"/>
</dbReference>
<evidence type="ECO:0000313" key="3">
    <source>
        <dbReference type="Proteomes" id="UP000546642"/>
    </source>
</evidence>
<keyword evidence="2" id="KW-0456">Lyase</keyword>
<dbReference type="InterPro" id="IPR004360">
    <property type="entry name" value="Glyas_Fos-R_dOase_dom"/>
</dbReference>
<gene>
    <name evidence="2" type="ORF">HNR23_000630</name>
</gene>
<dbReference type="InterPro" id="IPR029068">
    <property type="entry name" value="Glyas_Bleomycin-R_OHBP_Dase"/>
</dbReference>
<dbReference type="AlphaFoldDB" id="A0A7X0D409"/>
<keyword evidence="3" id="KW-1185">Reference proteome</keyword>
<dbReference type="Proteomes" id="UP000546642">
    <property type="component" value="Unassembled WGS sequence"/>
</dbReference>
<dbReference type="InterPro" id="IPR037523">
    <property type="entry name" value="VOC_core"/>
</dbReference>
<dbReference type="Gene3D" id="3.10.180.10">
    <property type="entry name" value="2,3-Dihydroxybiphenyl 1,2-Dioxygenase, domain 1"/>
    <property type="match status" value="1"/>
</dbReference>
<reference evidence="2 3" key="1">
    <citation type="submission" date="2020-08" db="EMBL/GenBank/DDBJ databases">
        <title>Sequencing the genomes of 1000 actinobacteria strains.</title>
        <authorList>
            <person name="Klenk H.-P."/>
        </authorList>
    </citation>
    <scope>NUCLEOTIDE SEQUENCE [LARGE SCALE GENOMIC DNA]</scope>
    <source>
        <strain evidence="2 3">DSM 46659</strain>
    </source>
</reference>
<evidence type="ECO:0000259" key="1">
    <source>
        <dbReference type="PROSITE" id="PS51819"/>
    </source>
</evidence>
<dbReference type="GO" id="GO:0016829">
    <property type="term" value="F:lyase activity"/>
    <property type="evidence" value="ECO:0007669"/>
    <property type="project" value="UniProtKB-KW"/>
</dbReference>
<dbReference type="PANTHER" id="PTHR36437:SF2">
    <property type="entry name" value="GLYOXALASE_BLEOMYCIN RESISTANCE PROTEIN_DIOXYGENASE"/>
    <property type="match status" value="1"/>
</dbReference>
<organism evidence="2 3">
    <name type="scientific">Nocardiopsis mwathae</name>
    <dbReference type="NCBI Taxonomy" id="1472723"/>
    <lineage>
        <taxon>Bacteria</taxon>
        <taxon>Bacillati</taxon>
        <taxon>Actinomycetota</taxon>
        <taxon>Actinomycetes</taxon>
        <taxon>Streptosporangiales</taxon>
        <taxon>Nocardiopsidaceae</taxon>
        <taxon>Nocardiopsis</taxon>
    </lineage>
</organism>
<evidence type="ECO:0000313" key="2">
    <source>
        <dbReference type="EMBL" id="MBB6170570.1"/>
    </source>
</evidence>
<dbReference type="SUPFAM" id="SSF54593">
    <property type="entry name" value="Glyoxalase/Bleomycin resistance protein/Dihydroxybiphenyl dioxygenase"/>
    <property type="match status" value="1"/>
</dbReference>